<dbReference type="EMBL" id="JANZXA010000001">
    <property type="protein sequence ID" value="MCT2398285.1"/>
    <property type="molecule type" value="Genomic_DNA"/>
</dbReference>
<proteinExistence type="inferred from homology"/>
<protein>
    <recommendedName>
        <fullName evidence="1">SURF1-like protein</fullName>
    </recommendedName>
</protein>
<feature type="transmembrane region" description="Helical" evidence="1">
    <location>
        <begin position="162"/>
        <end position="181"/>
    </location>
</feature>
<accession>A0ABT2I0F4</accession>
<dbReference type="Proteomes" id="UP001165583">
    <property type="component" value="Unassembled WGS sequence"/>
</dbReference>
<comment type="caution">
    <text evidence="2">The sequence shown here is derived from an EMBL/GenBank/DDBJ whole genome shotgun (WGS) entry which is preliminary data.</text>
</comment>
<comment type="subcellular location">
    <subcellularLocation>
        <location evidence="1">Cell membrane</location>
        <topology evidence="1">Multi-pass membrane protein</topology>
    </subcellularLocation>
</comment>
<gene>
    <name evidence="2" type="ORF">NZK81_01855</name>
</gene>
<evidence type="ECO:0000313" key="3">
    <source>
        <dbReference type="Proteomes" id="UP001165583"/>
    </source>
</evidence>
<feature type="transmembrane region" description="Helical" evidence="1">
    <location>
        <begin position="7"/>
        <end position="27"/>
    </location>
</feature>
<keyword evidence="1" id="KW-1003">Cell membrane</keyword>
<keyword evidence="3" id="KW-1185">Reference proteome</keyword>
<comment type="similarity">
    <text evidence="1">Belongs to the SURF1 family.</text>
</comment>
<evidence type="ECO:0000256" key="1">
    <source>
        <dbReference type="RuleBase" id="RU363076"/>
    </source>
</evidence>
<organism evidence="2 3">
    <name type="scientific">Novosphingobium mangrovi</name>
    <name type="common">ex Huang et al. 2023</name>
    <dbReference type="NCBI Taxonomy" id="2976432"/>
    <lineage>
        <taxon>Bacteria</taxon>
        <taxon>Pseudomonadati</taxon>
        <taxon>Pseudomonadota</taxon>
        <taxon>Alphaproteobacteria</taxon>
        <taxon>Sphingomonadales</taxon>
        <taxon>Sphingomonadaceae</taxon>
        <taxon>Novosphingobium</taxon>
    </lineage>
</organism>
<reference evidence="2" key="1">
    <citation type="submission" date="2022-09" db="EMBL/GenBank/DDBJ databases">
        <title>Novosphingobium sp. Nov., a polycyclic aromatic hydrocarbon-degrading bacterium isolated form mangrove sediments in HongKong.</title>
        <authorList>
            <person name="Hu Z."/>
        </authorList>
    </citation>
    <scope>NUCLEOTIDE SEQUENCE</scope>
    <source>
        <strain evidence="2">HK4-1</strain>
    </source>
</reference>
<dbReference type="Pfam" id="PF02104">
    <property type="entry name" value="SURF1"/>
    <property type="match status" value="1"/>
</dbReference>
<keyword evidence="1" id="KW-0472">Membrane</keyword>
<evidence type="ECO:0000313" key="2">
    <source>
        <dbReference type="EMBL" id="MCT2398285.1"/>
    </source>
</evidence>
<sequence length="188" mass="20088">MRRIPVFPTLVVLVAAGIMISLGFWQLRRLHEKEALLAHYAAARDMSEEIDWTSGGVGEDVLYHRAHMICAGVKSRSSMAGKNADGESGLAQTAQCVLPGGGEALVVLGWSLEPNAGLEWQGGTVRGIIAPGPRLVADPPVAGLQANAEPDPADIPNNHLSYAIQWFLFAATALVIYAIALRKRLKQG</sequence>
<keyword evidence="1" id="KW-0812">Transmembrane</keyword>
<dbReference type="RefSeq" id="WP_260043916.1">
    <property type="nucleotide sequence ID" value="NZ_JANZXA010000001.1"/>
</dbReference>
<name>A0ABT2I0F4_9SPHN</name>
<keyword evidence="1" id="KW-1133">Transmembrane helix</keyword>
<dbReference type="InterPro" id="IPR002994">
    <property type="entry name" value="Surf1/Shy1"/>
</dbReference>